<dbReference type="InterPro" id="IPR001296">
    <property type="entry name" value="Glyco_trans_1"/>
</dbReference>
<feature type="domain" description="Glycosyltransferase subfamily 4-like N-terminal" evidence="2">
    <location>
        <begin position="16"/>
        <end position="189"/>
    </location>
</feature>
<feature type="domain" description="Glycosyl transferase family 1" evidence="1">
    <location>
        <begin position="201"/>
        <end position="356"/>
    </location>
</feature>
<dbReference type="Pfam" id="PF00534">
    <property type="entry name" value="Glycos_transf_1"/>
    <property type="match status" value="1"/>
</dbReference>
<dbReference type="InterPro" id="IPR028098">
    <property type="entry name" value="Glyco_trans_4-like_N"/>
</dbReference>
<sequence length="382" mass="43715">MIDVKIIYCIRALYNPGGMERVLLNKVSYLAGKLQWDITVVTTDQKGRPAFYPFPSQVKMVDLGINYADDNHKNPLLKIAGYLRRRRRHRRALTELLMRERPDVVVSLYPSESSFIPSIDDGSKKVLELHYSKFFRIQYGRKGLLGMIDRWRTHEDEKIVGRFDRFVVLTNEDRGYWGDLPNMEVIPNAAMRLGDGRSDVMKHRVLAVGRLDYQKGFDRLICAWELVQKSGKYKDWTLDIYGQGEWQGMLQRMIDEKGLQESLRINPPTRDIGKEYASSSLLVMSSNYEGFPMVMIEAMACGVPVVSFDFMCGPKDIIKQGQNGLIVHNGDVEGLADAIMRVMDDESFRKRLSQNALSVVSTYSEEAVMAQWTKLFASLTGK</sequence>
<dbReference type="Pfam" id="PF13439">
    <property type="entry name" value="Glyco_transf_4"/>
    <property type="match status" value="1"/>
</dbReference>
<protein>
    <submittedName>
        <fullName evidence="3">Glycosyltransferase family 4 protein</fullName>
    </submittedName>
</protein>
<accession>A0A9D9IP10</accession>
<name>A0A9D9IP10_9BACT</name>
<dbReference type="PANTHER" id="PTHR12526">
    <property type="entry name" value="GLYCOSYLTRANSFERASE"/>
    <property type="match status" value="1"/>
</dbReference>
<gene>
    <name evidence="3" type="ORF">IAB88_04705</name>
</gene>
<proteinExistence type="predicted"/>
<dbReference type="EMBL" id="JADIMC010000054">
    <property type="protein sequence ID" value="MBO8476273.1"/>
    <property type="molecule type" value="Genomic_DNA"/>
</dbReference>
<dbReference type="Proteomes" id="UP000823598">
    <property type="component" value="Unassembled WGS sequence"/>
</dbReference>
<reference evidence="3" key="2">
    <citation type="journal article" date="2021" name="PeerJ">
        <title>Extensive microbial diversity within the chicken gut microbiome revealed by metagenomics and culture.</title>
        <authorList>
            <person name="Gilroy R."/>
            <person name="Ravi A."/>
            <person name="Getino M."/>
            <person name="Pursley I."/>
            <person name="Horton D.L."/>
            <person name="Alikhan N.F."/>
            <person name="Baker D."/>
            <person name="Gharbi K."/>
            <person name="Hall N."/>
            <person name="Watson M."/>
            <person name="Adriaenssens E.M."/>
            <person name="Foster-Nyarko E."/>
            <person name="Jarju S."/>
            <person name="Secka A."/>
            <person name="Antonio M."/>
            <person name="Oren A."/>
            <person name="Chaudhuri R.R."/>
            <person name="La Ragione R."/>
            <person name="Hildebrand F."/>
            <person name="Pallen M.J."/>
        </authorList>
    </citation>
    <scope>NUCLEOTIDE SEQUENCE</scope>
    <source>
        <strain evidence="3">6919</strain>
    </source>
</reference>
<organism evidence="3 4">
    <name type="scientific">Candidatus Limisoma faecipullorum</name>
    <dbReference type="NCBI Taxonomy" id="2840854"/>
    <lineage>
        <taxon>Bacteria</taxon>
        <taxon>Pseudomonadati</taxon>
        <taxon>Bacteroidota</taxon>
        <taxon>Bacteroidia</taxon>
        <taxon>Bacteroidales</taxon>
        <taxon>Candidatus Limisoma</taxon>
    </lineage>
</organism>
<comment type="caution">
    <text evidence="3">The sequence shown here is derived from an EMBL/GenBank/DDBJ whole genome shotgun (WGS) entry which is preliminary data.</text>
</comment>
<evidence type="ECO:0000313" key="4">
    <source>
        <dbReference type="Proteomes" id="UP000823598"/>
    </source>
</evidence>
<evidence type="ECO:0000259" key="1">
    <source>
        <dbReference type="Pfam" id="PF00534"/>
    </source>
</evidence>
<dbReference type="AlphaFoldDB" id="A0A9D9IP10"/>
<evidence type="ECO:0000313" key="3">
    <source>
        <dbReference type="EMBL" id="MBO8476273.1"/>
    </source>
</evidence>
<dbReference type="GO" id="GO:0016757">
    <property type="term" value="F:glycosyltransferase activity"/>
    <property type="evidence" value="ECO:0007669"/>
    <property type="project" value="InterPro"/>
</dbReference>
<evidence type="ECO:0000259" key="2">
    <source>
        <dbReference type="Pfam" id="PF13439"/>
    </source>
</evidence>
<dbReference type="PANTHER" id="PTHR12526:SF630">
    <property type="entry name" value="GLYCOSYLTRANSFERASE"/>
    <property type="match status" value="1"/>
</dbReference>
<dbReference type="SUPFAM" id="SSF53756">
    <property type="entry name" value="UDP-Glycosyltransferase/glycogen phosphorylase"/>
    <property type="match status" value="1"/>
</dbReference>
<reference evidence="3" key="1">
    <citation type="submission" date="2020-10" db="EMBL/GenBank/DDBJ databases">
        <authorList>
            <person name="Gilroy R."/>
        </authorList>
    </citation>
    <scope>NUCLEOTIDE SEQUENCE</scope>
    <source>
        <strain evidence="3">6919</strain>
    </source>
</reference>
<dbReference type="Gene3D" id="3.40.50.2000">
    <property type="entry name" value="Glycogen Phosphorylase B"/>
    <property type="match status" value="2"/>
</dbReference>
<dbReference type="CDD" id="cd03820">
    <property type="entry name" value="GT4_AmsD-like"/>
    <property type="match status" value="1"/>
</dbReference>